<protein>
    <recommendedName>
        <fullName evidence="2">Deoxyguanosinetriphosphate triphosphohydrolase-like protein</fullName>
    </recommendedName>
</protein>
<dbReference type="CDD" id="cd00077">
    <property type="entry name" value="HDc"/>
    <property type="match status" value="1"/>
</dbReference>
<dbReference type="Proteomes" id="UP000541185">
    <property type="component" value="Unassembled WGS sequence"/>
</dbReference>
<dbReference type="RefSeq" id="WP_169421950.1">
    <property type="nucleotide sequence ID" value="NZ_JABBFX010000003.1"/>
</dbReference>
<evidence type="ECO:0000313" key="5">
    <source>
        <dbReference type="Proteomes" id="UP000541185"/>
    </source>
</evidence>
<accession>A0A848HB52</accession>
<dbReference type="HAMAP" id="MF_01212">
    <property type="entry name" value="dGTPase_type2"/>
    <property type="match status" value="1"/>
</dbReference>
<dbReference type="SMART" id="SM00471">
    <property type="entry name" value="HDc"/>
    <property type="match status" value="1"/>
</dbReference>
<keyword evidence="5" id="KW-1185">Reference proteome</keyword>
<dbReference type="PANTHER" id="PTHR11373">
    <property type="entry name" value="DEOXYNUCLEOSIDE TRIPHOSPHATE TRIPHOSPHOHYDROLASE"/>
    <property type="match status" value="1"/>
</dbReference>
<evidence type="ECO:0000313" key="4">
    <source>
        <dbReference type="EMBL" id="NML47687.1"/>
    </source>
</evidence>
<comment type="similarity">
    <text evidence="2">Belongs to the dGTPase family. Type 2 subfamily.</text>
</comment>
<dbReference type="InterPro" id="IPR003607">
    <property type="entry name" value="HD/PDEase_dom"/>
</dbReference>
<feature type="domain" description="HD" evidence="3">
    <location>
        <begin position="63"/>
        <end position="199"/>
    </location>
</feature>
<dbReference type="SUPFAM" id="SSF109604">
    <property type="entry name" value="HD-domain/PDEase-like"/>
    <property type="match status" value="1"/>
</dbReference>
<dbReference type="GO" id="GO:0008832">
    <property type="term" value="F:dGTPase activity"/>
    <property type="evidence" value="ECO:0007669"/>
    <property type="project" value="TreeGrafter"/>
</dbReference>
<dbReference type="NCBIfam" id="NF002326">
    <property type="entry name" value="PRK01286.1-1"/>
    <property type="match status" value="1"/>
</dbReference>
<dbReference type="InterPro" id="IPR006674">
    <property type="entry name" value="HD_domain"/>
</dbReference>
<keyword evidence="1 2" id="KW-0378">Hydrolase</keyword>
<dbReference type="InterPro" id="IPR026875">
    <property type="entry name" value="PHydrolase_assoc_dom"/>
</dbReference>
<proteinExistence type="inferred from homology"/>
<dbReference type="InterPro" id="IPR006261">
    <property type="entry name" value="dGTPase"/>
</dbReference>
<dbReference type="EMBL" id="JABBFX010000003">
    <property type="protein sequence ID" value="NML47687.1"/>
    <property type="molecule type" value="Genomic_DNA"/>
</dbReference>
<dbReference type="InterPro" id="IPR050135">
    <property type="entry name" value="dGTPase-like"/>
</dbReference>
<dbReference type="AlphaFoldDB" id="A0A848HB52"/>
<comment type="caution">
    <text evidence="4">The sequence shown here is derived from an EMBL/GenBank/DDBJ whole genome shotgun (WGS) entry which is preliminary data.</text>
</comment>
<dbReference type="PROSITE" id="PS51831">
    <property type="entry name" value="HD"/>
    <property type="match status" value="1"/>
</dbReference>
<name>A0A848HB52_9BURK</name>
<organism evidence="4 5">
    <name type="scientific">Ramlibacter agri</name>
    <dbReference type="NCBI Taxonomy" id="2728837"/>
    <lineage>
        <taxon>Bacteria</taxon>
        <taxon>Pseudomonadati</taxon>
        <taxon>Pseudomonadota</taxon>
        <taxon>Betaproteobacteria</taxon>
        <taxon>Burkholderiales</taxon>
        <taxon>Comamonadaceae</taxon>
        <taxon>Ramlibacter</taxon>
    </lineage>
</organism>
<dbReference type="Pfam" id="PF13286">
    <property type="entry name" value="HD_assoc"/>
    <property type="match status" value="1"/>
</dbReference>
<dbReference type="InterPro" id="IPR023023">
    <property type="entry name" value="dNTPase_2"/>
</dbReference>
<evidence type="ECO:0000256" key="1">
    <source>
        <dbReference type="ARBA" id="ARBA00022801"/>
    </source>
</evidence>
<dbReference type="NCBIfam" id="TIGR01353">
    <property type="entry name" value="dGTP_triPase"/>
    <property type="match status" value="1"/>
</dbReference>
<dbReference type="Gene3D" id="1.10.3210.10">
    <property type="entry name" value="Hypothetical protein af1432"/>
    <property type="match status" value="1"/>
</dbReference>
<sequence>MSLAAYACDPARTRGRRHWEPSAPTRTEYQRDRDRIVHSTAFRRLVYKTQVFLNHEGDLFRTRLTHSIEVAQLARSIARPLGLNEDLVEAIALAHDLGHTPFGHAGQDALNECMQGQGGFEHNLQSLRVVDALEERYPAFDGLNLCFETREGVLKHCSRANAEKLEQAEPGGVARRFIDRTQPSLEAQLCNLADEIAYNAHDIDDGVRSGLITLEQVRVVPLFDRYCGEALAEYPQLQGRRLLYEGIRRMLSAMVYDVIDCTRAALQTAQPASAEAARHGPPLVAFSAAMREASGALKKFLFRDLYRHPRVVETTSQAQQVVRELFERYLEAPAEMQAGFAARGDTPRAVADYIAGMTDRYALREHERLTGRRLLAA</sequence>
<gene>
    <name evidence="4" type="ORF">HHL11_28315</name>
</gene>
<reference evidence="4 5" key="1">
    <citation type="submission" date="2020-04" db="EMBL/GenBank/DDBJ databases">
        <title>Ramlibacter sp. G-1-2-2 isolated from soil.</title>
        <authorList>
            <person name="Dahal R.H."/>
        </authorList>
    </citation>
    <scope>NUCLEOTIDE SEQUENCE [LARGE SCALE GENOMIC DNA]</scope>
    <source>
        <strain evidence="4 5">G-1-2-2</strain>
    </source>
</reference>
<dbReference type="Pfam" id="PF01966">
    <property type="entry name" value="HD"/>
    <property type="match status" value="1"/>
</dbReference>
<evidence type="ECO:0000259" key="3">
    <source>
        <dbReference type="PROSITE" id="PS51831"/>
    </source>
</evidence>
<dbReference type="GO" id="GO:0006203">
    <property type="term" value="P:dGTP catabolic process"/>
    <property type="evidence" value="ECO:0007669"/>
    <property type="project" value="TreeGrafter"/>
</dbReference>
<evidence type="ECO:0000256" key="2">
    <source>
        <dbReference type="HAMAP-Rule" id="MF_01212"/>
    </source>
</evidence>
<dbReference type="PANTHER" id="PTHR11373:SF43">
    <property type="entry name" value="DEOXYGUANOSINETRIPHOSPHATE TRIPHOSPHOHYDROLASE-LIKE PROTEIN"/>
    <property type="match status" value="1"/>
</dbReference>